<feature type="non-terminal residue" evidence="3">
    <location>
        <position position="488"/>
    </location>
</feature>
<evidence type="ECO:0000259" key="2">
    <source>
        <dbReference type="Pfam" id="PF23057"/>
    </source>
</evidence>
<evidence type="ECO:0000313" key="4">
    <source>
        <dbReference type="Proteomes" id="UP001176940"/>
    </source>
</evidence>
<proteinExistence type="predicted"/>
<dbReference type="EMBL" id="CAUEEQ010018901">
    <property type="protein sequence ID" value="CAJ0941338.1"/>
    <property type="molecule type" value="Genomic_DNA"/>
</dbReference>
<dbReference type="InterPro" id="IPR057810">
    <property type="entry name" value="RBD_ZCCHC3_1st"/>
</dbReference>
<feature type="domain" description="Zinc finger CCHC" evidence="2">
    <location>
        <begin position="396"/>
        <end position="470"/>
    </location>
</feature>
<dbReference type="PANTHER" id="PTHR22639:SF4">
    <property type="entry name" value="ZINC FINGER CCHC DOMAIN-CONTAINING PROTEIN 3"/>
    <property type="match status" value="1"/>
</dbReference>
<evidence type="ECO:0000256" key="1">
    <source>
        <dbReference type="SAM" id="MobiDB-lite"/>
    </source>
</evidence>
<feature type="region of interest" description="Disordered" evidence="1">
    <location>
        <begin position="197"/>
        <end position="279"/>
    </location>
</feature>
<feature type="compositionally biased region" description="Low complexity" evidence="1">
    <location>
        <begin position="254"/>
        <end position="263"/>
    </location>
</feature>
<dbReference type="InterPro" id="IPR042509">
    <property type="entry name" value="ZCCHC3"/>
</dbReference>
<keyword evidence="4" id="KW-1185">Reference proteome</keyword>
<dbReference type="Proteomes" id="UP001176940">
    <property type="component" value="Unassembled WGS sequence"/>
</dbReference>
<accession>A0ABN9LH83</accession>
<evidence type="ECO:0000313" key="3">
    <source>
        <dbReference type="EMBL" id="CAJ0941338.1"/>
    </source>
</evidence>
<sequence>MGGHQILMMEEKGGHQILMMEILMMEEKGGHQILMMEVMGGHQIVMMEATGGHQILMMEEKGGHQILMMEQKAETKPMATIRVCVNLVEETYCQAPGTIFLPAPNRLLNVHQLPAADMTYKLHTKNIKKIRGSSYLSDFLIENRCWGGMCGSCERLWPPGSVPLSDLESRRCEILDGSGAFREKLENDDRFRAMAGGALEGSRSSGQVVEEVVEEDDEEEECEEEVVPYPPPGGLVRDLQASHSGIAPEQVALPSDSGPSGDSGSEGEDEDGGSSSSEGGCLVMQQIRQIESPVRFNQLRFGDEICEDEATRRGMKRKAKKRNKQKTSTVQKFVDSVLRRRFLEALKKGERTIEVEGRVVDLAFWLDRHGLAAFQDKREGETVWSLPTAGQGVARRNVVRLRWRGSEACPPRARVVELLLKMDFRATDIFALIHLFGTSFFDVSFVRPEGLELFWSNFELAKGEPGWRDFAVQAVSRQNSVKRVTVLT</sequence>
<name>A0ABN9LH83_9NEOB</name>
<protein>
    <recommendedName>
        <fullName evidence="2">Zinc finger CCHC domain-containing protein</fullName>
    </recommendedName>
</protein>
<gene>
    <name evidence="3" type="ORF">RIMI_LOCUS9210752</name>
</gene>
<dbReference type="Pfam" id="PF23057">
    <property type="entry name" value="RBD_ZCCHC3_1st"/>
    <property type="match status" value="1"/>
</dbReference>
<comment type="caution">
    <text evidence="3">The sequence shown here is derived from an EMBL/GenBank/DDBJ whole genome shotgun (WGS) entry which is preliminary data.</text>
</comment>
<dbReference type="PANTHER" id="PTHR22639">
    <property type="entry name" value="GAG-RELATED PROTEIN"/>
    <property type="match status" value="1"/>
</dbReference>
<reference evidence="3" key="1">
    <citation type="submission" date="2023-07" db="EMBL/GenBank/DDBJ databases">
        <authorList>
            <person name="Stuckert A."/>
        </authorList>
    </citation>
    <scope>NUCLEOTIDE SEQUENCE</scope>
</reference>
<feature type="compositionally biased region" description="Acidic residues" evidence="1">
    <location>
        <begin position="211"/>
        <end position="226"/>
    </location>
</feature>
<organism evidence="3 4">
    <name type="scientific">Ranitomeya imitator</name>
    <name type="common">mimic poison frog</name>
    <dbReference type="NCBI Taxonomy" id="111125"/>
    <lineage>
        <taxon>Eukaryota</taxon>
        <taxon>Metazoa</taxon>
        <taxon>Chordata</taxon>
        <taxon>Craniata</taxon>
        <taxon>Vertebrata</taxon>
        <taxon>Euteleostomi</taxon>
        <taxon>Amphibia</taxon>
        <taxon>Batrachia</taxon>
        <taxon>Anura</taxon>
        <taxon>Neobatrachia</taxon>
        <taxon>Hyloidea</taxon>
        <taxon>Dendrobatidae</taxon>
        <taxon>Dendrobatinae</taxon>
        <taxon>Ranitomeya</taxon>
    </lineage>
</organism>